<protein>
    <submittedName>
        <fullName evidence="1">Uncharacterized protein</fullName>
    </submittedName>
</protein>
<gene>
    <name evidence="2" type="ORF">OJ1134_F06.30</name>
    <name evidence="1" type="ORF">OSJNBa0090H18.20</name>
</gene>
<evidence type="ECO:0000313" key="1">
    <source>
        <dbReference type="EMBL" id="BAD19949.1"/>
    </source>
</evidence>
<dbReference type="Proteomes" id="UP000000763">
    <property type="component" value="Chromosome 2"/>
</dbReference>
<evidence type="ECO:0000313" key="3">
    <source>
        <dbReference type="Proteomes" id="UP000000763"/>
    </source>
</evidence>
<dbReference type="AlphaFoldDB" id="Q6K3S2"/>
<reference evidence="3" key="3">
    <citation type="journal article" date="2005" name="Nature">
        <title>The map-based sequence of the rice genome.</title>
        <authorList>
            <consortium name="International rice genome sequencing project (IRGSP)"/>
            <person name="Matsumoto T."/>
            <person name="Wu J."/>
            <person name="Kanamori H."/>
            <person name="Katayose Y."/>
            <person name="Fujisawa M."/>
            <person name="Namiki N."/>
            <person name="Mizuno H."/>
            <person name="Yamamoto K."/>
            <person name="Antonio B.A."/>
            <person name="Baba T."/>
            <person name="Sakata K."/>
            <person name="Nagamura Y."/>
            <person name="Aoki H."/>
            <person name="Arikawa K."/>
            <person name="Arita K."/>
            <person name="Bito T."/>
            <person name="Chiden Y."/>
            <person name="Fujitsuka N."/>
            <person name="Fukunaka R."/>
            <person name="Hamada M."/>
            <person name="Harada C."/>
            <person name="Hayashi A."/>
            <person name="Hijishita S."/>
            <person name="Honda M."/>
            <person name="Hosokawa S."/>
            <person name="Ichikawa Y."/>
            <person name="Idonuma A."/>
            <person name="Iijima M."/>
            <person name="Ikeda M."/>
            <person name="Ikeno M."/>
            <person name="Ito K."/>
            <person name="Ito S."/>
            <person name="Ito T."/>
            <person name="Ito Y."/>
            <person name="Ito Y."/>
            <person name="Iwabuchi A."/>
            <person name="Kamiya K."/>
            <person name="Karasawa W."/>
            <person name="Kurita K."/>
            <person name="Katagiri S."/>
            <person name="Kikuta A."/>
            <person name="Kobayashi H."/>
            <person name="Kobayashi N."/>
            <person name="Machita K."/>
            <person name="Maehara T."/>
            <person name="Masukawa M."/>
            <person name="Mizubayashi T."/>
            <person name="Mukai Y."/>
            <person name="Nagasaki H."/>
            <person name="Nagata Y."/>
            <person name="Naito S."/>
            <person name="Nakashima M."/>
            <person name="Nakama Y."/>
            <person name="Nakamichi Y."/>
            <person name="Nakamura M."/>
            <person name="Meguro A."/>
            <person name="Negishi M."/>
            <person name="Ohta I."/>
            <person name="Ohta T."/>
            <person name="Okamoto M."/>
            <person name="Ono N."/>
            <person name="Saji S."/>
            <person name="Sakaguchi M."/>
            <person name="Sakai K."/>
            <person name="Shibata M."/>
            <person name="Shimokawa T."/>
            <person name="Song J."/>
            <person name="Takazaki Y."/>
            <person name="Terasawa K."/>
            <person name="Tsugane M."/>
            <person name="Tsuji K."/>
            <person name="Ueda S."/>
            <person name="Waki K."/>
            <person name="Yamagata H."/>
            <person name="Yamamoto M."/>
            <person name="Yamamoto S."/>
            <person name="Yamane H."/>
            <person name="Yoshiki S."/>
            <person name="Yoshihara R."/>
            <person name="Yukawa K."/>
            <person name="Zhong H."/>
            <person name="Yano M."/>
            <person name="Yuan Q."/>
            <person name="Ouyang S."/>
            <person name="Liu J."/>
            <person name="Jones K.M."/>
            <person name="Gansberger K."/>
            <person name="Moffat K."/>
            <person name="Hill J."/>
            <person name="Bera J."/>
            <person name="Fadrosh D."/>
            <person name="Jin S."/>
            <person name="Johri S."/>
            <person name="Kim M."/>
            <person name="Overton L."/>
            <person name="Reardon M."/>
            <person name="Tsitrin T."/>
            <person name="Vuong H."/>
            <person name="Weaver B."/>
            <person name="Ciecko A."/>
            <person name="Tallon L."/>
            <person name="Jackson J."/>
            <person name="Pai G."/>
            <person name="Aken S.V."/>
            <person name="Utterback T."/>
            <person name="Reidmuller S."/>
            <person name="Feldblyum T."/>
            <person name="Hsiao J."/>
            <person name="Zismann V."/>
            <person name="Iobst S."/>
            <person name="de Vazeille A.R."/>
            <person name="Buell C.R."/>
            <person name="Ying K."/>
            <person name="Li Y."/>
            <person name="Lu T."/>
            <person name="Huang Y."/>
            <person name="Zhao Q."/>
            <person name="Feng Q."/>
            <person name="Zhang L."/>
            <person name="Zhu J."/>
            <person name="Weng Q."/>
            <person name="Mu J."/>
            <person name="Lu Y."/>
            <person name="Fan D."/>
            <person name="Liu Y."/>
            <person name="Guan J."/>
            <person name="Zhang Y."/>
            <person name="Yu S."/>
            <person name="Liu X."/>
            <person name="Zhang Y."/>
            <person name="Hong G."/>
            <person name="Han B."/>
            <person name="Choisne N."/>
            <person name="Demange N."/>
            <person name="Orjeda G."/>
            <person name="Samain S."/>
            <person name="Cattolico L."/>
            <person name="Pelletier E."/>
            <person name="Couloux A."/>
            <person name="Segurens B."/>
            <person name="Wincker P."/>
            <person name="D'Hont A."/>
            <person name="Scarpelli C."/>
            <person name="Weissenbach J."/>
            <person name="Salanoubat M."/>
            <person name="Quetier F."/>
            <person name="Yu Y."/>
            <person name="Kim H.R."/>
            <person name="Rambo T."/>
            <person name="Currie J."/>
            <person name="Collura K."/>
            <person name="Luo M."/>
            <person name="Yang T."/>
            <person name="Ammiraju J.S.S."/>
            <person name="Engler F."/>
            <person name="Soderlund C."/>
            <person name="Wing R.A."/>
            <person name="Palmer L.E."/>
            <person name="de la Bastide M."/>
            <person name="Spiegel L."/>
            <person name="Nascimento L."/>
            <person name="Zutavern T."/>
            <person name="O'Shaughnessy A."/>
            <person name="Dike S."/>
            <person name="Dedhia N."/>
            <person name="Preston R."/>
            <person name="Balija V."/>
            <person name="McCombie W.R."/>
            <person name="Chow T."/>
            <person name="Chen H."/>
            <person name="Chung M."/>
            <person name="Chen C."/>
            <person name="Shaw J."/>
            <person name="Wu H."/>
            <person name="Hsiao K."/>
            <person name="Chao Y."/>
            <person name="Chu M."/>
            <person name="Cheng C."/>
            <person name="Hour A."/>
            <person name="Lee P."/>
            <person name="Lin S."/>
            <person name="Lin Y."/>
            <person name="Liou J."/>
            <person name="Liu S."/>
            <person name="Hsing Y."/>
            <person name="Raghuvanshi S."/>
            <person name="Mohanty A."/>
            <person name="Bharti A.K."/>
            <person name="Gaur A."/>
            <person name="Gupta V."/>
            <person name="Kumar D."/>
            <person name="Ravi V."/>
            <person name="Vij S."/>
            <person name="Kapur A."/>
            <person name="Khurana P."/>
            <person name="Khurana P."/>
            <person name="Khurana J.P."/>
            <person name="Tyagi A.K."/>
            <person name="Gaikwad K."/>
            <person name="Singh A."/>
            <person name="Dalal V."/>
            <person name="Srivastava S."/>
            <person name="Dixit A."/>
            <person name="Pal A.K."/>
            <person name="Ghazi I.A."/>
            <person name="Yadav M."/>
            <person name="Pandit A."/>
            <person name="Bhargava A."/>
            <person name="Sureshbabu K."/>
            <person name="Batra K."/>
            <person name="Sharma T.R."/>
            <person name="Mohapatra T."/>
            <person name="Singh N.K."/>
            <person name="Messing J."/>
            <person name="Nelson A.B."/>
            <person name="Fuks G."/>
            <person name="Kavchok S."/>
            <person name="Keizer G."/>
            <person name="Linton E."/>
            <person name="Llaca V."/>
            <person name="Song R."/>
            <person name="Tanyolac B."/>
            <person name="Young S."/>
            <person name="Ho-Il K."/>
            <person name="Hahn J.H."/>
            <person name="Sangsakoo G."/>
            <person name="Vanavichit A."/>
            <person name="de Mattos Luiz.A.T."/>
            <person name="Zimmer P.D."/>
            <person name="Malone G."/>
            <person name="Dellagostin O."/>
            <person name="de Oliveira A.C."/>
            <person name="Bevan M."/>
            <person name="Bancroft I."/>
            <person name="Minx P."/>
            <person name="Cordum H."/>
            <person name="Wilson R."/>
            <person name="Cheng Z."/>
            <person name="Jin W."/>
            <person name="Jiang J."/>
            <person name="Leong S.A."/>
            <person name="Iwama H."/>
            <person name="Gojobori T."/>
            <person name="Itoh T."/>
            <person name="Niimura Y."/>
            <person name="Fujii Y."/>
            <person name="Habara T."/>
            <person name="Sakai H."/>
            <person name="Sato Y."/>
            <person name="Wilson G."/>
            <person name="Kumar K."/>
            <person name="McCouch S."/>
            <person name="Juretic N."/>
            <person name="Hoen D."/>
            <person name="Wright S."/>
            <person name="Bruskiewich R."/>
            <person name="Bureau T."/>
            <person name="Miyao A."/>
            <person name="Hirochika H."/>
            <person name="Nishikawa T."/>
            <person name="Kadowaki K."/>
            <person name="Sugiura M."/>
            <person name="Burr B."/>
            <person name="Sasaki T."/>
        </authorList>
    </citation>
    <scope>NUCLEOTIDE SEQUENCE [LARGE SCALE GENOMIC DNA]</scope>
    <source>
        <strain evidence="3">cv. Nipponbare</strain>
    </source>
</reference>
<accession>Q6K3S2</accession>
<reference evidence="2" key="1">
    <citation type="submission" date="2001-08" db="EMBL/GenBank/DDBJ databases">
        <title>Oryza sativa nipponbare(GA3) genomic DNA, chromosome 2, BAC clone:OJ1134_F06.</title>
        <authorList>
            <person name="Sasaki T."/>
            <person name="Matsumoto T."/>
            <person name="Yamamoto K."/>
        </authorList>
    </citation>
    <scope>NUCLEOTIDE SEQUENCE</scope>
</reference>
<dbReference type="EMBL" id="AP004117">
    <property type="protein sequence ID" value="BAD27752.1"/>
    <property type="molecule type" value="Genomic_DNA"/>
</dbReference>
<sequence>MPDLQTPNADLRLDVFTASTTGPNANRHNAAVAATDFLLPKMTYPRIDVSRIRIRIPVSG</sequence>
<organism evidence="1 3">
    <name type="scientific">Oryza sativa subsp. japonica</name>
    <name type="common">Rice</name>
    <dbReference type="NCBI Taxonomy" id="39947"/>
    <lineage>
        <taxon>Eukaryota</taxon>
        <taxon>Viridiplantae</taxon>
        <taxon>Streptophyta</taxon>
        <taxon>Embryophyta</taxon>
        <taxon>Tracheophyta</taxon>
        <taxon>Spermatophyta</taxon>
        <taxon>Magnoliopsida</taxon>
        <taxon>Liliopsida</taxon>
        <taxon>Poales</taxon>
        <taxon>Poaceae</taxon>
        <taxon>BOP clade</taxon>
        <taxon>Oryzoideae</taxon>
        <taxon>Oryzeae</taxon>
        <taxon>Oryzinae</taxon>
        <taxon>Oryza</taxon>
        <taxon>Oryza sativa</taxon>
    </lineage>
</organism>
<name>Q6K3S2_ORYSJ</name>
<reference evidence="3" key="4">
    <citation type="journal article" date="2008" name="Nucleic Acids Res.">
        <title>The rice annotation project database (RAP-DB): 2008 update.</title>
        <authorList>
            <consortium name="The rice annotation project (RAP)"/>
        </authorList>
    </citation>
    <scope>GENOME REANNOTATION</scope>
    <source>
        <strain evidence="3">cv. Nipponbare</strain>
    </source>
</reference>
<proteinExistence type="predicted"/>
<evidence type="ECO:0000313" key="2">
    <source>
        <dbReference type="EMBL" id="BAD27752.1"/>
    </source>
</evidence>
<dbReference type="EMBL" id="AP005614">
    <property type="protein sequence ID" value="BAD19949.1"/>
    <property type="molecule type" value="Genomic_DNA"/>
</dbReference>
<reference evidence="1" key="2">
    <citation type="submission" date="2002-08" db="EMBL/GenBank/DDBJ databases">
        <title>Oryza sativa nipponbare(GA3) genomic DNA, chromosome 2, BAC clone:OSJNBa0090H18.</title>
        <authorList>
            <person name="Sasaki T."/>
            <person name="Matsumoto T."/>
            <person name="Katayose Y."/>
        </authorList>
    </citation>
    <scope>NUCLEOTIDE SEQUENCE</scope>
</reference>